<accession>A0ABV2XCA4</accession>
<dbReference type="InterPro" id="IPR009057">
    <property type="entry name" value="Homeodomain-like_sf"/>
</dbReference>
<evidence type="ECO:0000313" key="5">
    <source>
        <dbReference type="EMBL" id="MEU2123533.1"/>
    </source>
</evidence>
<dbReference type="PANTHER" id="PTHR30055:SF158">
    <property type="entry name" value="POSSIBLE TRANSCRIPTIONAL REGULATORY PROTEIN (PROBABLY TETR-FAMILY)"/>
    <property type="match status" value="1"/>
</dbReference>
<feature type="domain" description="HTH tetR-type" evidence="4">
    <location>
        <begin position="23"/>
        <end position="83"/>
    </location>
</feature>
<dbReference type="SUPFAM" id="SSF46689">
    <property type="entry name" value="Homeodomain-like"/>
    <property type="match status" value="2"/>
</dbReference>
<dbReference type="InterPro" id="IPR050109">
    <property type="entry name" value="HTH-type_TetR-like_transc_reg"/>
</dbReference>
<feature type="DNA-binding region" description="H-T-H motif" evidence="2">
    <location>
        <begin position="46"/>
        <end position="65"/>
    </location>
</feature>
<dbReference type="PANTHER" id="PTHR30055">
    <property type="entry name" value="HTH-TYPE TRANSCRIPTIONAL REGULATOR RUTR"/>
    <property type="match status" value="1"/>
</dbReference>
<evidence type="ECO:0000256" key="2">
    <source>
        <dbReference type="PROSITE-ProRule" id="PRU00335"/>
    </source>
</evidence>
<evidence type="ECO:0000256" key="1">
    <source>
        <dbReference type="ARBA" id="ARBA00023125"/>
    </source>
</evidence>
<keyword evidence="6" id="KW-1185">Reference proteome</keyword>
<name>A0ABV2XCA4_9NOCA</name>
<organism evidence="5 6">
    <name type="scientific">Nocardia niwae</name>
    <dbReference type="NCBI Taxonomy" id="626084"/>
    <lineage>
        <taxon>Bacteria</taxon>
        <taxon>Bacillati</taxon>
        <taxon>Actinomycetota</taxon>
        <taxon>Actinomycetes</taxon>
        <taxon>Mycobacteriales</taxon>
        <taxon>Nocardiaceae</taxon>
        <taxon>Nocardia</taxon>
    </lineage>
</organism>
<dbReference type="Proteomes" id="UP001550535">
    <property type="component" value="Unassembled WGS sequence"/>
</dbReference>
<dbReference type="InterPro" id="IPR001647">
    <property type="entry name" value="HTH_TetR"/>
</dbReference>
<keyword evidence="1 2" id="KW-0238">DNA-binding</keyword>
<dbReference type="EMBL" id="JBEYBR010000041">
    <property type="protein sequence ID" value="MEU2123533.1"/>
    <property type="molecule type" value="Genomic_DNA"/>
</dbReference>
<proteinExistence type="predicted"/>
<dbReference type="InterPro" id="IPR041485">
    <property type="entry name" value="TetR_C_36"/>
</dbReference>
<evidence type="ECO:0000313" key="6">
    <source>
        <dbReference type="Proteomes" id="UP001550535"/>
    </source>
</evidence>
<protein>
    <submittedName>
        <fullName evidence="5">QsdR family transcriptional regulator</fullName>
    </submittedName>
</protein>
<dbReference type="PRINTS" id="PR00455">
    <property type="entry name" value="HTHTETR"/>
</dbReference>
<sequence length="444" mass="47728">MTVSNQEPDVDRDGKRRRSTAVRPTDDALLDGVVTAFGARGFDRVTMDELAAAADTSKPTLYAHFGGKERLFEACARREAHRLTEWMTDSYQRAAGLGVQMHTEMTTKALFDFAVRHGDGFRVLFGSASGPAAQQIAAAAIAPIVEAIADLIRIEQRKTGSRWGASAEFCAAVVADIAIRGVTQAVERGLDFDAAAALTVSMIVATLKHLDADAAHRLDKADGPMVSQQLGPEPVLAQEYPELVLPEPVAQDRPGRAPGASESEVLDTTMRIFRTCERFEIGAVASALGIGRTTLYRWYGSREGLLAAAFARGFAQLVLRVDRRQSSRGAARISDVLDEVTRVLAADPALRGFLDNEAGTAVRLITRADGVVHSGSVTVIEAMIERARRCDGYRPPVDSSALASALARTGEAFLYSDHDGTEAGLGADIDHLEQVQRLLLGTVR</sequence>
<dbReference type="RefSeq" id="WP_357808874.1">
    <property type="nucleotide sequence ID" value="NZ_JBEYBM010000023.1"/>
</dbReference>
<evidence type="ECO:0000259" key="4">
    <source>
        <dbReference type="PROSITE" id="PS50977"/>
    </source>
</evidence>
<dbReference type="PROSITE" id="PS50977">
    <property type="entry name" value="HTH_TETR_2"/>
    <property type="match status" value="1"/>
</dbReference>
<feature type="region of interest" description="Disordered" evidence="3">
    <location>
        <begin position="1"/>
        <end position="22"/>
    </location>
</feature>
<comment type="caution">
    <text evidence="5">The sequence shown here is derived from an EMBL/GenBank/DDBJ whole genome shotgun (WGS) entry which is preliminary data.</text>
</comment>
<dbReference type="Pfam" id="PF18598">
    <property type="entry name" value="TetR_C_36"/>
    <property type="match status" value="1"/>
</dbReference>
<gene>
    <name evidence="5" type="ORF">ABZ507_17115</name>
</gene>
<dbReference type="Gene3D" id="1.10.357.10">
    <property type="entry name" value="Tetracycline Repressor, domain 2"/>
    <property type="match status" value="2"/>
</dbReference>
<dbReference type="Pfam" id="PF00440">
    <property type="entry name" value="TetR_N"/>
    <property type="match status" value="1"/>
</dbReference>
<evidence type="ECO:0000256" key="3">
    <source>
        <dbReference type="SAM" id="MobiDB-lite"/>
    </source>
</evidence>
<reference evidence="5 6" key="1">
    <citation type="submission" date="2024-06" db="EMBL/GenBank/DDBJ databases">
        <title>The Natural Products Discovery Center: Release of the First 8490 Sequenced Strains for Exploring Actinobacteria Biosynthetic Diversity.</title>
        <authorList>
            <person name="Kalkreuter E."/>
            <person name="Kautsar S.A."/>
            <person name="Yang D."/>
            <person name="Bader C.D."/>
            <person name="Teijaro C.N."/>
            <person name="Fluegel L."/>
            <person name="Davis C.M."/>
            <person name="Simpson J.R."/>
            <person name="Lauterbach L."/>
            <person name="Steele A.D."/>
            <person name="Gui C."/>
            <person name="Meng S."/>
            <person name="Li G."/>
            <person name="Viehrig K."/>
            <person name="Ye F."/>
            <person name="Su P."/>
            <person name="Kiefer A.F."/>
            <person name="Nichols A."/>
            <person name="Cepeda A.J."/>
            <person name="Yan W."/>
            <person name="Fan B."/>
            <person name="Jiang Y."/>
            <person name="Adhikari A."/>
            <person name="Zheng C.-J."/>
            <person name="Schuster L."/>
            <person name="Cowan T.M."/>
            <person name="Smanski M.J."/>
            <person name="Chevrette M.G."/>
            <person name="De Carvalho L.P.S."/>
            <person name="Shen B."/>
        </authorList>
    </citation>
    <scope>NUCLEOTIDE SEQUENCE [LARGE SCALE GENOMIC DNA]</scope>
    <source>
        <strain evidence="5 6">NPDC019434</strain>
    </source>
</reference>